<sequence>MGKQEQEIKIFLEKVRADIGSDFVGLACHDFDSHHIRWQYVAGNLNNLYRKITLWPGRGIAGKVVASGRPMALEDFALKSGDDAREYPILLAEDLRSVMAAPIIECDHVKGVLLIGFRTPHRFTEETLAQLVFFAGQCRELLAEPELNLPEV</sequence>
<dbReference type="EMBL" id="LOCK01000023">
    <property type="protein sequence ID" value="KTE91561.1"/>
    <property type="molecule type" value="Genomic_DNA"/>
</dbReference>
<proteinExistence type="predicted"/>
<organism evidence="2">
    <name type="scientific">Desulfitobacterium hafniense</name>
    <name type="common">Desulfitobacterium frappieri</name>
    <dbReference type="NCBI Taxonomy" id="49338"/>
    <lineage>
        <taxon>Bacteria</taxon>
        <taxon>Bacillati</taxon>
        <taxon>Bacillota</taxon>
        <taxon>Clostridia</taxon>
        <taxon>Eubacteriales</taxon>
        <taxon>Desulfitobacteriaceae</taxon>
        <taxon>Desulfitobacterium</taxon>
    </lineage>
</organism>
<dbReference type="SUPFAM" id="SSF55781">
    <property type="entry name" value="GAF domain-like"/>
    <property type="match status" value="1"/>
</dbReference>
<accession>A0A098AW38</accession>
<dbReference type="PATRIC" id="fig|49338.4.peg.471"/>
<feature type="domain" description="GAF" evidence="1">
    <location>
        <begin position="11"/>
        <end position="139"/>
    </location>
</feature>
<dbReference type="Pfam" id="PF13185">
    <property type="entry name" value="GAF_2"/>
    <property type="match status" value="1"/>
</dbReference>
<dbReference type="Gene3D" id="3.30.450.40">
    <property type="match status" value="1"/>
</dbReference>
<reference evidence="2" key="1">
    <citation type="submission" date="2014-07" db="EMBL/GenBank/DDBJ databases">
        <authorList>
            <person name="Hornung V.Bastian."/>
        </authorList>
    </citation>
    <scope>NUCLEOTIDE SEQUENCE</scope>
    <source>
        <strain evidence="2">PCE-S</strain>
    </source>
</reference>
<keyword evidence="3" id="KW-0808">Transferase</keyword>
<keyword evidence="3" id="KW-0418">Kinase</keyword>
<evidence type="ECO:0000313" key="2">
    <source>
        <dbReference type="EMBL" id="CDX00330.1"/>
    </source>
</evidence>
<dbReference type="Proteomes" id="UP000054623">
    <property type="component" value="Unassembled WGS sequence"/>
</dbReference>
<reference evidence="3 4" key="2">
    <citation type="submission" date="2015-12" db="EMBL/GenBank/DDBJ databases">
        <title>Draft Genome Sequence of Desulfitobacterium hafniense Strain DH, a Sulfate-reducing Bacterium Isolated from Paddy Soils.</title>
        <authorList>
            <person name="Bao P."/>
            <person name="Zhang X."/>
            <person name="Li G."/>
        </authorList>
    </citation>
    <scope>NUCLEOTIDE SEQUENCE [LARGE SCALE GENOMIC DNA]</scope>
    <source>
        <strain evidence="3 4">DH</strain>
    </source>
</reference>
<evidence type="ECO:0000259" key="1">
    <source>
        <dbReference type="Pfam" id="PF13185"/>
    </source>
</evidence>
<name>A0A098AW38_DESHA</name>
<dbReference type="RefSeq" id="WP_005810452.1">
    <property type="nucleotide sequence ID" value="NZ_CABKQQ010000025.1"/>
</dbReference>
<dbReference type="InterPro" id="IPR029016">
    <property type="entry name" value="GAF-like_dom_sf"/>
</dbReference>
<dbReference type="AlphaFoldDB" id="A0A098AW38"/>
<evidence type="ECO:0000313" key="4">
    <source>
        <dbReference type="Proteomes" id="UP000054623"/>
    </source>
</evidence>
<dbReference type="GO" id="GO:0016301">
    <property type="term" value="F:kinase activity"/>
    <property type="evidence" value="ECO:0007669"/>
    <property type="project" value="UniProtKB-KW"/>
</dbReference>
<dbReference type="OrthoDB" id="2360948at2"/>
<protein>
    <submittedName>
        <fullName evidence="2">GAF domain protein</fullName>
    </submittedName>
    <submittedName>
        <fullName evidence="3">Histidine kinase</fullName>
    </submittedName>
</protein>
<dbReference type="InterPro" id="IPR003018">
    <property type="entry name" value="GAF"/>
</dbReference>
<dbReference type="EMBL" id="LK996017">
    <property type="protein sequence ID" value="CDX00330.1"/>
    <property type="molecule type" value="Genomic_DNA"/>
</dbReference>
<gene>
    <name evidence="3" type="ORF">AT727_21950</name>
    <name evidence="2" type="ORF">DPCES_0443</name>
</gene>
<evidence type="ECO:0000313" key="3">
    <source>
        <dbReference type="EMBL" id="KTE91561.1"/>
    </source>
</evidence>